<feature type="non-terminal residue" evidence="2">
    <location>
        <position position="74"/>
    </location>
</feature>
<gene>
    <name evidence="2" type="primary">ORF985</name>
</gene>
<reference evidence="2" key="1">
    <citation type="submission" date="2014-12" db="EMBL/GenBank/DDBJ databases">
        <title>Insight into the proteome of Arion vulgaris.</title>
        <authorList>
            <person name="Aradska J."/>
            <person name="Bulat T."/>
            <person name="Smidak R."/>
            <person name="Sarate P."/>
            <person name="Gangsoo J."/>
            <person name="Sialana F."/>
            <person name="Bilban M."/>
            <person name="Lubec G."/>
        </authorList>
    </citation>
    <scope>NUCLEOTIDE SEQUENCE</scope>
    <source>
        <tissue evidence="2">Skin</tissue>
    </source>
</reference>
<accession>A0A0B6XTR2</accession>
<feature type="non-terminal residue" evidence="2">
    <location>
        <position position="1"/>
    </location>
</feature>
<feature type="compositionally biased region" description="Polar residues" evidence="1">
    <location>
        <begin position="18"/>
        <end position="34"/>
    </location>
</feature>
<dbReference type="EMBL" id="HACG01000409">
    <property type="protein sequence ID" value="CEK47274.1"/>
    <property type="molecule type" value="Transcribed_RNA"/>
</dbReference>
<sequence>PYYSHQEIINNHHDIPNNEYSNHISNYRPTNIDNESGESHFDVQISQEQLPPPDSYHNSTLSSLIDVSFDAVPL</sequence>
<evidence type="ECO:0000256" key="1">
    <source>
        <dbReference type="SAM" id="MobiDB-lite"/>
    </source>
</evidence>
<organism evidence="2">
    <name type="scientific">Arion vulgaris</name>
    <dbReference type="NCBI Taxonomy" id="1028688"/>
    <lineage>
        <taxon>Eukaryota</taxon>
        <taxon>Metazoa</taxon>
        <taxon>Spiralia</taxon>
        <taxon>Lophotrochozoa</taxon>
        <taxon>Mollusca</taxon>
        <taxon>Gastropoda</taxon>
        <taxon>Heterobranchia</taxon>
        <taxon>Euthyneura</taxon>
        <taxon>Panpulmonata</taxon>
        <taxon>Eupulmonata</taxon>
        <taxon>Stylommatophora</taxon>
        <taxon>Helicina</taxon>
        <taxon>Arionoidea</taxon>
        <taxon>Arionidae</taxon>
        <taxon>Arion</taxon>
    </lineage>
</organism>
<feature type="region of interest" description="Disordered" evidence="1">
    <location>
        <begin position="1"/>
        <end position="56"/>
    </location>
</feature>
<proteinExistence type="predicted"/>
<dbReference type="AlphaFoldDB" id="A0A0B6XTR2"/>
<name>A0A0B6XTR2_9EUPU</name>
<evidence type="ECO:0000313" key="2">
    <source>
        <dbReference type="EMBL" id="CEK47274.1"/>
    </source>
</evidence>
<protein>
    <submittedName>
        <fullName evidence="2">Uncharacterized protein</fullName>
    </submittedName>
</protein>